<dbReference type="GO" id="GO:0005829">
    <property type="term" value="C:cytosol"/>
    <property type="evidence" value="ECO:0007669"/>
    <property type="project" value="TreeGrafter"/>
</dbReference>
<comment type="function">
    <text evidence="4">Removes the pyruvyl group from chorismate, with concomitant aromatization of the ring, to provide 4-hydroxybenzoate (4HB) for the ubiquinone pathway.</text>
</comment>
<dbReference type="PANTHER" id="PTHR38683">
    <property type="entry name" value="CHORISMATE PYRUVATE-LYASE"/>
    <property type="match status" value="1"/>
</dbReference>
<feature type="binding site" evidence="4">
    <location>
        <position position="158"/>
    </location>
    <ligand>
        <name>substrate</name>
    </ligand>
</feature>
<dbReference type="InterPro" id="IPR028978">
    <property type="entry name" value="Chorismate_lyase_/UTRA_dom_sf"/>
</dbReference>
<keyword evidence="3 4" id="KW-0456">Lyase</keyword>
<name>A0A2A2FB79_9GAMM</name>
<evidence type="ECO:0000256" key="3">
    <source>
        <dbReference type="ARBA" id="ARBA00023239"/>
    </source>
</evidence>
<comment type="subcellular location">
    <subcellularLocation>
        <location evidence="4">Cytoplasm</location>
    </subcellularLocation>
</comment>
<dbReference type="AlphaFoldDB" id="A0A2A2FB79"/>
<keyword evidence="4 5" id="KW-0670">Pyruvate</keyword>
<dbReference type="HAMAP" id="MF_01632">
    <property type="entry name" value="UbiC"/>
    <property type="match status" value="1"/>
</dbReference>
<comment type="caution">
    <text evidence="4">Lacks conserved residue(s) required for the propagation of feature annotation.</text>
</comment>
<dbReference type="Proteomes" id="UP000218896">
    <property type="component" value="Unassembled WGS sequence"/>
</dbReference>
<dbReference type="InterPro" id="IPR007440">
    <property type="entry name" value="Chorismate--pyruvate_lyase"/>
</dbReference>
<protein>
    <recommendedName>
        <fullName evidence="4">Probable chorismate pyruvate-lyase</fullName>
        <shortName evidence="4">CL</shortName>
        <shortName evidence="4">CPL</shortName>
        <ecNumber evidence="4">4.1.3.40</ecNumber>
    </recommendedName>
</protein>
<dbReference type="Pfam" id="PF04345">
    <property type="entry name" value="Chor_lyase"/>
    <property type="match status" value="1"/>
</dbReference>
<evidence type="ECO:0000256" key="1">
    <source>
        <dbReference type="ARBA" id="ARBA00022490"/>
    </source>
</evidence>
<evidence type="ECO:0000313" key="5">
    <source>
        <dbReference type="EMBL" id="PAU81803.1"/>
    </source>
</evidence>
<dbReference type="GO" id="GO:0042866">
    <property type="term" value="P:pyruvate biosynthetic process"/>
    <property type="evidence" value="ECO:0007669"/>
    <property type="project" value="UniProtKB-UniRule"/>
</dbReference>
<sequence>MEGTTMGFRPRPWHWLPRDQRRVVRHRGSLTRLLRGFTRHGFRVRVLREGYRLPKADEARELGLPARQKAWIREVQLIGDDTPWVQARTVIPLHCLEGPNRRLRHLGNRPLGSALFGRHPWSREAFTCGQAQPPGHATQYPARRSRFRRGQGTLLVTECFLPPLWDDIRDQAVRRHPTHGDSLRPL</sequence>
<evidence type="ECO:0000256" key="4">
    <source>
        <dbReference type="HAMAP-Rule" id="MF_01632"/>
    </source>
</evidence>
<accession>A0A2A2FB79</accession>
<dbReference type="UniPathway" id="UPA00232"/>
<dbReference type="EC" id="4.1.3.40" evidence="4"/>
<comment type="pathway">
    <text evidence="4">Cofactor biosynthesis; ubiquinone biosynthesis.</text>
</comment>
<reference evidence="5 6" key="1">
    <citation type="submission" date="2017-08" db="EMBL/GenBank/DDBJ databases">
        <title>Halovibrio sewagensis sp. nov., isolated from wastewater of high salinity.</title>
        <authorList>
            <person name="Dong X."/>
            <person name="Zhang G."/>
        </authorList>
    </citation>
    <scope>NUCLEOTIDE SEQUENCE [LARGE SCALE GENOMIC DNA]</scope>
    <source>
        <strain evidence="5 6">YL5-2</strain>
    </source>
</reference>
<keyword evidence="6" id="KW-1185">Reference proteome</keyword>
<comment type="similarity">
    <text evidence="4">Belongs to the UbiC family.</text>
</comment>
<keyword evidence="2 4" id="KW-0831">Ubiquinone biosynthesis</keyword>
<comment type="catalytic activity">
    <reaction evidence="4">
        <text>chorismate = 4-hydroxybenzoate + pyruvate</text>
        <dbReference type="Rhea" id="RHEA:16505"/>
        <dbReference type="ChEBI" id="CHEBI:15361"/>
        <dbReference type="ChEBI" id="CHEBI:17879"/>
        <dbReference type="ChEBI" id="CHEBI:29748"/>
        <dbReference type="EC" id="4.1.3.40"/>
    </reaction>
</comment>
<keyword evidence="1 4" id="KW-0963">Cytoplasm</keyword>
<dbReference type="GO" id="GO:0006744">
    <property type="term" value="P:ubiquinone biosynthetic process"/>
    <property type="evidence" value="ECO:0007669"/>
    <property type="project" value="UniProtKB-UniRule"/>
</dbReference>
<dbReference type="EMBL" id="NSKD01000001">
    <property type="protein sequence ID" value="PAU81803.1"/>
    <property type="molecule type" value="Genomic_DNA"/>
</dbReference>
<dbReference type="PANTHER" id="PTHR38683:SF1">
    <property type="entry name" value="CHORISMATE PYRUVATE-LYASE"/>
    <property type="match status" value="1"/>
</dbReference>
<evidence type="ECO:0000313" key="6">
    <source>
        <dbReference type="Proteomes" id="UP000218896"/>
    </source>
</evidence>
<organism evidence="5 6">
    <name type="scientific">Halovibrio salipaludis</name>
    <dbReference type="NCBI Taxonomy" id="2032626"/>
    <lineage>
        <taxon>Bacteria</taxon>
        <taxon>Pseudomonadati</taxon>
        <taxon>Pseudomonadota</taxon>
        <taxon>Gammaproteobacteria</taxon>
        <taxon>Oceanospirillales</taxon>
        <taxon>Halomonadaceae</taxon>
        <taxon>Halovibrio</taxon>
    </lineage>
</organism>
<feature type="binding site" evidence="4">
    <location>
        <position position="111"/>
    </location>
    <ligand>
        <name>substrate</name>
    </ligand>
</feature>
<feature type="binding site" evidence="4">
    <location>
        <position position="73"/>
    </location>
    <ligand>
        <name>substrate</name>
    </ligand>
</feature>
<dbReference type="Gene3D" id="3.40.1410.10">
    <property type="entry name" value="Chorismate lyase-like"/>
    <property type="match status" value="1"/>
</dbReference>
<dbReference type="SUPFAM" id="SSF64288">
    <property type="entry name" value="Chorismate lyase-like"/>
    <property type="match status" value="1"/>
</dbReference>
<evidence type="ECO:0000256" key="2">
    <source>
        <dbReference type="ARBA" id="ARBA00022688"/>
    </source>
</evidence>
<dbReference type="GO" id="GO:0008813">
    <property type="term" value="F:chorismate lyase activity"/>
    <property type="evidence" value="ECO:0007669"/>
    <property type="project" value="UniProtKB-UniRule"/>
</dbReference>
<proteinExistence type="inferred from homology"/>
<comment type="caution">
    <text evidence="5">The sequence shown here is derived from an EMBL/GenBank/DDBJ whole genome shotgun (WGS) entry which is preliminary data.</text>
</comment>
<gene>
    <name evidence="4" type="primary">ubiC</name>
    <name evidence="5" type="ORF">CK501_01220</name>
</gene>